<reference evidence="2" key="1">
    <citation type="submission" date="2020-07" db="EMBL/GenBank/DDBJ databases">
        <title>Huge and variable diversity of episymbiotic CPR bacteria and DPANN archaea in groundwater ecosystems.</title>
        <authorList>
            <person name="He C.Y."/>
            <person name="Keren R."/>
            <person name="Whittaker M."/>
            <person name="Farag I.F."/>
            <person name="Doudna J."/>
            <person name="Cate J.H.D."/>
            <person name="Banfield J.F."/>
        </authorList>
    </citation>
    <scope>NUCLEOTIDE SEQUENCE</scope>
    <source>
        <strain evidence="2">NC_groundwater_928_Pr1_S-0.2um_72_17</strain>
    </source>
</reference>
<dbReference type="InterPro" id="IPR016838">
    <property type="entry name" value="UCP026449"/>
</dbReference>
<proteinExistence type="predicted"/>
<evidence type="ECO:0000313" key="2">
    <source>
        <dbReference type="EMBL" id="MBI3538798.1"/>
    </source>
</evidence>
<dbReference type="Pfam" id="PF10092">
    <property type="entry name" value="DUF2330"/>
    <property type="match status" value="1"/>
</dbReference>
<name>A0A9D6L4P8_UNCEI</name>
<organism evidence="2 3">
    <name type="scientific">Eiseniibacteriota bacterium</name>
    <dbReference type="NCBI Taxonomy" id="2212470"/>
    <lineage>
        <taxon>Bacteria</taxon>
        <taxon>Candidatus Eiseniibacteriota</taxon>
    </lineage>
</organism>
<feature type="chain" id="PRO_5038426912" evidence="1">
    <location>
        <begin position="27"/>
        <end position="456"/>
    </location>
</feature>
<evidence type="ECO:0000313" key="3">
    <source>
        <dbReference type="Proteomes" id="UP000807850"/>
    </source>
</evidence>
<dbReference type="Proteomes" id="UP000807850">
    <property type="component" value="Unassembled WGS sequence"/>
</dbReference>
<dbReference type="EMBL" id="JACQAY010000028">
    <property type="protein sequence ID" value="MBI3538798.1"/>
    <property type="molecule type" value="Genomic_DNA"/>
</dbReference>
<protein>
    <submittedName>
        <fullName evidence="2">DUF2330 domain-containing protein</fullName>
    </submittedName>
</protein>
<evidence type="ECO:0000256" key="1">
    <source>
        <dbReference type="SAM" id="SignalP"/>
    </source>
</evidence>
<comment type="caution">
    <text evidence="2">The sequence shown here is derived from an EMBL/GenBank/DDBJ whole genome shotgun (WGS) entry which is preliminary data.</text>
</comment>
<dbReference type="AlphaFoldDB" id="A0A9D6L4P8"/>
<gene>
    <name evidence="2" type="ORF">HY076_00795</name>
</gene>
<sequence>MKRPFTLLLLTVVLGSALVSPRAAHAFCGFYVASGDAKIFNKASQVALVRDGDRTVLTMANDFRGEPKAFAIVVPVPVVLDKSQIHIGDKSLIDHLDAFTAPRLVEYWDPDPCPVASDAMELRASRTAGVAKSFEEISVRAGRSLGVTIEAQYTVGEYDILILSAKESGGLERWLKENGYRIPNGASSVLASYIKQGMKFFVAKVNLGEQQKLGFTYLRPIQVAFESPRFSLPIRLGMVNADGAQEMFVYAISRKGRVETTNYRTVKLPSDRDVPEFVQAEFKDFYRDMFSRQVRHEGMDVVFTEYAWDMGWCDPCASQPLSNDELRQLGCFWIAAATGPQRGGQTPFVTRLHVRYDAEHFPEDLAFQETSDRANFQDRYVIRHEWKGEGDCPGAVAYRAGLADRRAKEAGNVAELTGWELAKIRDKMALAADWSRPEDHMRWWQRMWKDGAAVNH</sequence>
<accession>A0A9D6L4P8</accession>
<dbReference type="PIRSF" id="PIRSF026449">
    <property type="entry name" value="UCP026449"/>
    <property type="match status" value="1"/>
</dbReference>
<keyword evidence="1" id="KW-0732">Signal</keyword>
<dbReference type="InterPro" id="IPR019283">
    <property type="entry name" value="DUF2330"/>
</dbReference>
<feature type="signal peptide" evidence="1">
    <location>
        <begin position="1"/>
        <end position="26"/>
    </location>
</feature>